<dbReference type="EMBL" id="JSUQ01000007">
    <property type="protein sequence ID" value="KHQ53333.1"/>
    <property type="molecule type" value="Genomic_DNA"/>
</dbReference>
<dbReference type="PANTHER" id="PTHR11728:SF1">
    <property type="entry name" value="GLYCEROL-3-PHOSPHATE DEHYDROGENASE [NAD(+)] 2, CHLOROPLASTIC"/>
    <property type="match status" value="1"/>
</dbReference>
<proteinExistence type="inferred from homology"/>
<evidence type="ECO:0000256" key="3">
    <source>
        <dbReference type="ARBA" id="ARBA00023002"/>
    </source>
</evidence>
<keyword evidence="4 7" id="KW-0443">Lipid metabolism</keyword>
<dbReference type="GO" id="GO:0046167">
    <property type="term" value="P:glycerol-3-phosphate biosynthetic process"/>
    <property type="evidence" value="ECO:0007669"/>
    <property type="project" value="UniProtKB-UniRule"/>
</dbReference>
<dbReference type="GO" id="GO:0006650">
    <property type="term" value="P:glycerophospholipid metabolic process"/>
    <property type="evidence" value="ECO:0007669"/>
    <property type="project" value="UniProtKB-UniRule"/>
</dbReference>
<evidence type="ECO:0000256" key="1">
    <source>
        <dbReference type="ARBA" id="ARBA00011009"/>
    </source>
</evidence>
<feature type="binding site" evidence="7">
    <location>
        <position position="128"/>
    </location>
    <ligand>
        <name>sn-glycerol 3-phosphate</name>
        <dbReference type="ChEBI" id="CHEBI:57597"/>
    </ligand>
</feature>
<feature type="binding site" evidence="10">
    <location>
        <begin position="7"/>
        <end position="12"/>
    </location>
    <ligand>
        <name>NAD(+)</name>
        <dbReference type="ChEBI" id="CHEBI:57540"/>
    </ligand>
</feature>
<keyword evidence="16" id="KW-1185">Reference proteome</keyword>
<feature type="binding site" evidence="7">
    <location>
        <position position="130"/>
    </location>
    <ligand>
        <name>NADPH</name>
        <dbReference type="ChEBI" id="CHEBI:57783"/>
    </ligand>
</feature>
<feature type="binding site" evidence="7">
    <location>
        <position position="246"/>
    </location>
    <ligand>
        <name>sn-glycerol 3-phosphate</name>
        <dbReference type="ChEBI" id="CHEBI:57597"/>
    </ligand>
</feature>
<dbReference type="GO" id="GO:0046168">
    <property type="term" value="P:glycerol-3-phosphate catabolic process"/>
    <property type="evidence" value="ECO:0007669"/>
    <property type="project" value="InterPro"/>
</dbReference>
<keyword evidence="7" id="KW-0547">Nucleotide-binding</keyword>
<feature type="binding site" evidence="7">
    <location>
        <position position="98"/>
    </location>
    <ligand>
        <name>sn-glycerol 3-phosphate</name>
        <dbReference type="ChEBI" id="CHEBI:57597"/>
    </ligand>
</feature>
<organism evidence="15 16">
    <name type="scientific">Mameliella alba</name>
    <dbReference type="NCBI Taxonomy" id="561184"/>
    <lineage>
        <taxon>Bacteria</taxon>
        <taxon>Pseudomonadati</taxon>
        <taxon>Pseudomonadota</taxon>
        <taxon>Alphaproteobacteria</taxon>
        <taxon>Rhodobacterales</taxon>
        <taxon>Roseobacteraceae</taxon>
        <taxon>Mameliella</taxon>
    </lineage>
</organism>
<feature type="binding site" evidence="7">
    <location>
        <position position="266"/>
    </location>
    <ligand>
        <name>NADPH</name>
        <dbReference type="ChEBI" id="CHEBI:57783"/>
    </ligand>
</feature>
<dbReference type="GO" id="GO:0141152">
    <property type="term" value="F:glycerol-3-phosphate dehydrogenase (NAD+) activity"/>
    <property type="evidence" value="ECO:0007669"/>
    <property type="project" value="RHEA"/>
</dbReference>
<feature type="domain" description="Glycerol-3-phosphate dehydrogenase NAD-dependent C-terminal" evidence="14">
    <location>
        <begin position="170"/>
        <end position="305"/>
    </location>
</feature>
<feature type="binding site" evidence="7">
    <location>
        <position position="244"/>
    </location>
    <ligand>
        <name>sn-glycerol 3-phosphate</name>
        <dbReference type="ChEBI" id="CHEBI:57597"/>
    </ligand>
</feature>
<comment type="subcellular location">
    <subcellularLocation>
        <location evidence="7">Cytoplasm</location>
    </subcellularLocation>
</comment>
<feature type="domain" description="Glycerol-3-phosphate dehydrogenase NAD-dependent N-terminal" evidence="13">
    <location>
        <begin position="2"/>
        <end position="148"/>
    </location>
</feature>
<keyword evidence="7" id="KW-0963">Cytoplasm</keyword>
<keyword evidence="3 7" id="KW-0560">Oxidoreductase</keyword>
<comment type="pathway">
    <text evidence="7">Membrane lipid metabolism; glycerophospholipid metabolism.</text>
</comment>
<dbReference type="UniPathway" id="UPA00940"/>
<evidence type="ECO:0000256" key="10">
    <source>
        <dbReference type="PIRSR" id="PIRSR000114-3"/>
    </source>
</evidence>
<evidence type="ECO:0000256" key="4">
    <source>
        <dbReference type="ARBA" id="ARBA00023098"/>
    </source>
</evidence>
<name>A0A0B3S315_9RHOB</name>
<dbReference type="NCBIfam" id="NF000942">
    <property type="entry name" value="PRK00094.1-4"/>
    <property type="match status" value="1"/>
</dbReference>
<feature type="binding site" evidence="7">
    <location>
        <position position="245"/>
    </location>
    <ligand>
        <name>sn-glycerol 3-phosphate</name>
        <dbReference type="ChEBI" id="CHEBI:57597"/>
    </ligand>
</feature>
<feature type="binding site" evidence="7">
    <location>
        <position position="245"/>
    </location>
    <ligand>
        <name>NADPH</name>
        <dbReference type="ChEBI" id="CHEBI:57783"/>
    </ligand>
</feature>
<evidence type="ECO:0000256" key="6">
    <source>
        <dbReference type="ARBA" id="ARBA00023264"/>
    </source>
</evidence>
<feature type="binding site" evidence="7">
    <location>
        <position position="181"/>
    </location>
    <ligand>
        <name>sn-glycerol 3-phosphate</name>
        <dbReference type="ChEBI" id="CHEBI:57597"/>
    </ligand>
</feature>
<evidence type="ECO:0000256" key="5">
    <source>
        <dbReference type="ARBA" id="ARBA00023209"/>
    </source>
</evidence>
<feature type="binding site" evidence="7">
    <location>
        <position position="126"/>
    </location>
    <ligand>
        <name>sn-glycerol 3-phosphate</name>
        <dbReference type="ChEBI" id="CHEBI:57597"/>
    </ligand>
</feature>
<dbReference type="NCBIfam" id="NF000940">
    <property type="entry name" value="PRK00094.1-2"/>
    <property type="match status" value="1"/>
</dbReference>
<dbReference type="HAMAP" id="MF_00394">
    <property type="entry name" value="NAD_Glyc3P_dehydrog"/>
    <property type="match status" value="1"/>
</dbReference>
<evidence type="ECO:0000256" key="8">
    <source>
        <dbReference type="PIRSR" id="PIRSR000114-1"/>
    </source>
</evidence>
<feature type="binding site" evidence="7">
    <location>
        <position position="30"/>
    </location>
    <ligand>
        <name>NADPH</name>
        <dbReference type="ChEBI" id="CHEBI:57783"/>
    </ligand>
</feature>
<dbReference type="Pfam" id="PF07479">
    <property type="entry name" value="NAD_Gly3P_dh_C"/>
    <property type="match status" value="1"/>
</dbReference>
<comment type="catalytic activity">
    <reaction evidence="7">
        <text>sn-glycerol 3-phosphate + NAD(+) = dihydroxyacetone phosphate + NADH + H(+)</text>
        <dbReference type="Rhea" id="RHEA:11092"/>
        <dbReference type="ChEBI" id="CHEBI:15378"/>
        <dbReference type="ChEBI" id="CHEBI:57540"/>
        <dbReference type="ChEBI" id="CHEBI:57597"/>
        <dbReference type="ChEBI" id="CHEBI:57642"/>
        <dbReference type="ChEBI" id="CHEBI:57945"/>
        <dbReference type="EC" id="1.1.1.94"/>
    </reaction>
</comment>
<dbReference type="GO" id="GO:0005829">
    <property type="term" value="C:cytosol"/>
    <property type="evidence" value="ECO:0007669"/>
    <property type="project" value="TreeGrafter"/>
</dbReference>
<feature type="binding site" evidence="7">
    <location>
        <position position="234"/>
    </location>
    <ligand>
        <name>sn-glycerol 3-phosphate</name>
        <dbReference type="ChEBI" id="CHEBI:57597"/>
    </ligand>
</feature>
<comment type="caution">
    <text evidence="15">The sequence shown here is derived from an EMBL/GenBank/DDBJ whole genome shotgun (WGS) entry which is preliminary data.</text>
</comment>
<evidence type="ECO:0000259" key="13">
    <source>
        <dbReference type="Pfam" id="PF01210"/>
    </source>
</evidence>
<dbReference type="PROSITE" id="PS00957">
    <property type="entry name" value="NAD_G3PDH"/>
    <property type="match status" value="1"/>
</dbReference>
<dbReference type="Gene3D" id="1.10.1040.10">
    <property type="entry name" value="N-(1-d-carboxylethyl)-l-norvaline Dehydrogenase, domain 2"/>
    <property type="match status" value="1"/>
</dbReference>
<protein>
    <recommendedName>
        <fullName evidence="7">Glycerol-3-phosphate dehydrogenase [NAD(P)+]</fullName>
        <ecNumber evidence="7">1.1.1.94</ecNumber>
    </recommendedName>
    <alternativeName>
        <fullName evidence="7">NAD(P)(+)-dependent glycerol-3-phosphate dehydrogenase</fullName>
    </alternativeName>
    <alternativeName>
        <fullName evidence="7">NAD(P)H-dependent dihydroxyacetone-phosphate reductase</fullName>
    </alternativeName>
</protein>
<sequence>MSIAVLGGGAFGTALAVALGRKRAVTLWARDVTGLHDTRQSPRLPGVTLPDAVTVTGDLNEAASRDTLLLSVPMQQLSTLLDRIATPLDGHALVACCKGIDLAEGVGPSALIARHQPGAVPAVLTGPSFAGDIARGLPTALTLACGDEPRGRALQEQLSTPVLRLYRSDDMIGAELGGALKNVIAIACGACIGAGLGDSARAALMTRGFAEMMRLSARLGARPETLTGLSGLGDLTLTCTSDGSRNYRFGLALGRGEDFDPSVTVEGAATARAAARLSTELDLPLPVCSVVADLSQGRLTVRQAMDTLLSRPLKDE</sequence>
<comment type="similarity">
    <text evidence="1 7 11">Belongs to the NAD-dependent glycerol-3-phosphate dehydrogenase family.</text>
</comment>
<evidence type="ECO:0000256" key="9">
    <source>
        <dbReference type="PIRSR" id="PIRSR000114-2"/>
    </source>
</evidence>
<dbReference type="InterPro" id="IPR006109">
    <property type="entry name" value="G3P_DH_NAD-dep_C"/>
</dbReference>
<dbReference type="AlphaFoldDB" id="A0A0B3S315"/>
<dbReference type="InterPro" id="IPR036291">
    <property type="entry name" value="NAD(P)-bd_dom_sf"/>
</dbReference>
<keyword evidence="5 7" id="KW-0594">Phospholipid biosynthesis</keyword>
<dbReference type="SUPFAM" id="SSF48179">
    <property type="entry name" value="6-phosphogluconate dehydrogenase C-terminal domain-like"/>
    <property type="match status" value="1"/>
</dbReference>
<accession>A0A0B3S315</accession>
<dbReference type="Proteomes" id="UP000030960">
    <property type="component" value="Unassembled WGS sequence"/>
</dbReference>
<dbReference type="GO" id="GO:0005975">
    <property type="term" value="P:carbohydrate metabolic process"/>
    <property type="evidence" value="ECO:0007669"/>
    <property type="project" value="InterPro"/>
</dbReference>
<dbReference type="InterPro" id="IPR013328">
    <property type="entry name" value="6PGD_dom2"/>
</dbReference>
<dbReference type="PIRSF" id="PIRSF000114">
    <property type="entry name" value="Glycerol-3-P_dh"/>
    <property type="match status" value="1"/>
</dbReference>
<keyword evidence="6 7" id="KW-1208">Phospholipid metabolism</keyword>
<comment type="catalytic activity">
    <reaction evidence="7 12">
        <text>sn-glycerol 3-phosphate + NADP(+) = dihydroxyacetone phosphate + NADPH + H(+)</text>
        <dbReference type="Rhea" id="RHEA:11096"/>
        <dbReference type="ChEBI" id="CHEBI:15378"/>
        <dbReference type="ChEBI" id="CHEBI:57597"/>
        <dbReference type="ChEBI" id="CHEBI:57642"/>
        <dbReference type="ChEBI" id="CHEBI:57783"/>
        <dbReference type="ChEBI" id="CHEBI:58349"/>
        <dbReference type="EC" id="1.1.1.94"/>
    </reaction>
</comment>
<evidence type="ECO:0000313" key="15">
    <source>
        <dbReference type="EMBL" id="KHQ53333.1"/>
    </source>
</evidence>
<dbReference type="PRINTS" id="PR00077">
    <property type="entry name" value="GPDHDRGNASE"/>
</dbReference>
<dbReference type="GO" id="GO:0051287">
    <property type="term" value="F:NAD binding"/>
    <property type="evidence" value="ECO:0007669"/>
    <property type="project" value="InterPro"/>
</dbReference>
<dbReference type="EC" id="1.1.1.94" evidence="7"/>
<dbReference type="SUPFAM" id="SSF51735">
    <property type="entry name" value="NAD(P)-binding Rossmann-fold domains"/>
    <property type="match status" value="1"/>
</dbReference>
<feature type="binding site" evidence="7">
    <location>
        <position position="98"/>
    </location>
    <ligand>
        <name>NADPH</name>
        <dbReference type="ChEBI" id="CHEBI:57783"/>
    </ligand>
</feature>
<dbReference type="STRING" id="561184.SAMN05216376_1229"/>
<evidence type="ECO:0000256" key="11">
    <source>
        <dbReference type="RuleBase" id="RU000437"/>
    </source>
</evidence>
<dbReference type="Pfam" id="PF01210">
    <property type="entry name" value="NAD_Gly3P_dh_N"/>
    <property type="match status" value="1"/>
</dbReference>
<dbReference type="PATRIC" id="fig|1515334.3.peg.1873"/>
<feature type="binding site" evidence="7">
    <location>
        <position position="11"/>
    </location>
    <ligand>
        <name>NADPH</name>
        <dbReference type="ChEBI" id="CHEBI:57783"/>
    </ligand>
</feature>
<keyword evidence="7 10" id="KW-0520">NAD</keyword>
<evidence type="ECO:0000256" key="2">
    <source>
        <dbReference type="ARBA" id="ARBA00022516"/>
    </source>
</evidence>
<feature type="binding site" evidence="10">
    <location>
        <position position="130"/>
    </location>
    <ligand>
        <name>NAD(+)</name>
        <dbReference type="ChEBI" id="CHEBI:57540"/>
    </ligand>
</feature>
<evidence type="ECO:0000256" key="12">
    <source>
        <dbReference type="RuleBase" id="RU000439"/>
    </source>
</evidence>
<feature type="binding site" evidence="9">
    <location>
        <begin position="245"/>
        <end position="246"/>
    </location>
    <ligand>
        <name>substrate</name>
    </ligand>
</feature>
<gene>
    <name evidence="7 15" type="primary">gpsA</name>
    <name evidence="15" type="ORF">OA50_01861</name>
</gene>
<dbReference type="InterPro" id="IPR011128">
    <property type="entry name" value="G3P_DH_NAD-dep_N"/>
</dbReference>
<keyword evidence="2 7" id="KW-0444">Lipid biosynthesis</keyword>
<comment type="function">
    <text evidence="7">Catalyzes the reduction of the glycolytic intermediate dihydroxyacetone phosphate (DHAP) to sn-glycerol 3-phosphate (G3P), the key precursor for phospholipid synthesis.</text>
</comment>
<dbReference type="RefSeq" id="WP_043140162.1">
    <property type="nucleotide sequence ID" value="NZ_JSUQ01000007.1"/>
</dbReference>
<dbReference type="GO" id="GO:0141153">
    <property type="term" value="F:glycerol-3-phosphate dehydrogenase (NADP+) activity"/>
    <property type="evidence" value="ECO:0007669"/>
    <property type="project" value="RHEA"/>
</dbReference>
<feature type="active site" description="Proton acceptor" evidence="7 8">
    <location>
        <position position="181"/>
    </location>
</feature>
<evidence type="ECO:0000259" key="14">
    <source>
        <dbReference type="Pfam" id="PF07479"/>
    </source>
</evidence>
<keyword evidence="7" id="KW-0521">NADP</keyword>
<dbReference type="GO" id="GO:0008654">
    <property type="term" value="P:phospholipid biosynthetic process"/>
    <property type="evidence" value="ECO:0007669"/>
    <property type="project" value="UniProtKB-KW"/>
</dbReference>
<dbReference type="InterPro" id="IPR008927">
    <property type="entry name" value="6-PGluconate_DH-like_C_sf"/>
</dbReference>
<feature type="binding site" evidence="10">
    <location>
        <position position="245"/>
    </location>
    <ligand>
        <name>NAD(+)</name>
        <dbReference type="ChEBI" id="CHEBI:57540"/>
    </ligand>
</feature>
<comment type="caution">
    <text evidence="7">Lacks conserved residue(s) required for the propagation of feature annotation.</text>
</comment>
<reference evidence="15 16" key="1">
    <citation type="submission" date="2014-10" db="EMBL/GenBank/DDBJ databases">
        <title>Genome sequence of Ponticoccus sp. strain UMTAT08 isolated from clonal culture of toxic dinoflagellate Alexandrium tamiyavanichii.</title>
        <authorList>
            <person name="Gan H.Y."/>
            <person name="Muhd D.-D."/>
            <person name="Mohd Noor M.E."/>
            <person name="Yeong Y.S."/>
            <person name="Usup G."/>
        </authorList>
    </citation>
    <scope>NUCLEOTIDE SEQUENCE [LARGE SCALE GENOMIC DNA]</scope>
    <source>
        <strain evidence="15 16">UMTAT08</strain>
    </source>
</reference>
<dbReference type="PANTHER" id="PTHR11728">
    <property type="entry name" value="GLYCEROL-3-PHOSPHATE DEHYDROGENASE"/>
    <property type="match status" value="1"/>
</dbReference>
<dbReference type="InterPro" id="IPR006168">
    <property type="entry name" value="G3P_DH_NAD-dep"/>
</dbReference>
<feature type="binding site" evidence="9">
    <location>
        <position position="98"/>
    </location>
    <ligand>
        <name>substrate</name>
    </ligand>
</feature>
<dbReference type="Gene3D" id="3.40.50.720">
    <property type="entry name" value="NAD(P)-binding Rossmann-like Domain"/>
    <property type="match status" value="1"/>
</dbReference>
<dbReference type="OrthoDB" id="9812273at2"/>
<evidence type="ECO:0000313" key="16">
    <source>
        <dbReference type="Proteomes" id="UP000030960"/>
    </source>
</evidence>
<evidence type="ECO:0000256" key="7">
    <source>
        <dbReference type="HAMAP-Rule" id="MF_00394"/>
    </source>
</evidence>